<evidence type="ECO:0000256" key="2">
    <source>
        <dbReference type="ARBA" id="ARBA00023134"/>
    </source>
</evidence>
<dbReference type="GO" id="GO:0005525">
    <property type="term" value="F:GTP binding"/>
    <property type="evidence" value="ECO:0007669"/>
    <property type="project" value="UniProtKB-KW"/>
</dbReference>
<name>A0A1H3X6J6_SELRU</name>
<dbReference type="Proteomes" id="UP000183469">
    <property type="component" value="Unassembled WGS sequence"/>
</dbReference>
<dbReference type="EMBL" id="FNQG01000005">
    <property type="protein sequence ID" value="SDZ94252.1"/>
    <property type="molecule type" value="Genomic_DNA"/>
</dbReference>
<dbReference type="PANTHER" id="PTHR30314">
    <property type="entry name" value="CELL DIVISION PROTEIN FTSZ-RELATED"/>
    <property type="match status" value="1"/>
</dbReference>
<dbReference type="GO" id="GO:0005737">
    <property type="term" value="C:cytoplasm"/>
    <property type="evidence" value="ECO:0007669"/>
    <property type="project" value="TreeGrafter"/>
</dbReference>
<dbReference type="GO" id="GO:0003924">
    <property type="term" value="F:GTPase activity"/>
    <property type="evidence" value="ECO:0007669"/>
    <property type="project" value="InterPro"/>
</dbReference>
<evidence type="ECO:0000256" key="1">
    <source>
        <dbReference type="ARBA" id="ARBA00022741"/>
    </source>
</evidence>
<dbReference type="InterPro" id="IPR045061">
    <property type="entry name" value="FtsZ/CetZ"/>
</dbReference>
<dbReference type="PRINTS" id="PR00423">
    <property type="entry name" value="CELLDVISFTSZ"/>
</dbReference>
<evidence type="ECO:0000313" key="5">
    <source>
        <dbReference type="Proteomes" id="UP000183469"/>
    </source>
</evidence>
<dbReference type="SMART" id="SM00864">
    <property type="entry name" value="Tubulin"/>
    <property type="match status" value="1"/>
</dbReference>
<reference evidence="4 5" key="1">
    <citation type="submission" date="2016-10" db="EMBL/GenBank/DDBJ databases">
        <authorList>
            <person name="de Groot N.N."/>
        </authorList>
    </citation>
    <scope>NUCLEOTIDE SEQUENCE [LARGE SCALE GENOMIC DNA]</scope>
    <source>
        <strain evidence="4 5">DSM 2872</strain>
    </source>
</reference>
<dbReference type="SUPFAM" id="SSF52490">
    <property type="entry name" value="Tubulin nucleotide-binding domain-like"/>
    <property type="match status" value="1"/>
</dbReference>
<dbReference type="InterPro" id="IPR003008">
    <property type="entry name" value="Tubulin_FtsZ_GTPase"/>
</dbReference>
<dbReference type="GO" id="GO:0032153">
    <property type="term" value="C:cell division site"/>
    <property type="evidence" value="ECO:0007669"/>
    <property type="project" value="TreeGrafter"/>
</dbReference>
<feature type="domain" description="Tubulin/FtsZ GTPase" evidence="3">
    <location>
        <begin position="15"/>
        <end position="197"/>
    </location>
</feature>
<sequence>MVSLDKMGVPKNFDCIKVVGCGSCGFMQMDLIYQKLEEADYVVMDTESESLEKNMGKCKDKFSRAGSMSGVLIGEALLHGQGVRYDADLAEKVAIESRQQIIEALQGAQVVFVIAGMGGATGAGMANVVADSAKEIGAYTVGIGFMPFSFEGSKRVQNAINGLEKLKKNADGIVVIELMELLEKYGSDTPMAEVFEMKFDDYEEKFREALKNI</sequence>
<protein>
    <submittedName>
        <fullName evidence="4">Tubulin/FtsZ family, GTPase domain</fullName>
    </submittedName>
</protein>
<dbReference type="Gene3D" id="3.40.50.1440">
    <property type="entry name" value="Tubulin/FtsZ, GTPase domain"/>
    <property type="match status" value="1"/>
</dbReference>
<dbReference type="AlphaFoldDB" id="A0A1H3X6J6"/>
<dbReference type="RefSeq" id="WP_074671675.1">
    <property type="nucleotide sequence ID" value="NZ_FNQG01000005.1"/>
</dbReference>
<evidence type="ECO:0000259" key="3">
    <source>
        <dbReference type="SMART" id="SM00864"/>
    </source>
</evidence>
<proteinExistence type="predicted"/>
<accession>A0A1H3X6J6</accession>
<dbReference type="OrthoDB" id="9813375at2"/>
<dbReference type="PANTHER" id="PTHR30314:SF3">
    <property type="entry name" value="MITOCHONDRIAL DIVISION PROTEIN FSZA"/>
    <property type="match status" value="1"/>
</dbReference>
<keyword evidence="2" id="KW-0342">GTP-binding</keyword>
<dbReference type="GO" id="GO:0051301">
    <property type="term" value="P:cell division"/>
    <property type="evidence" value="ECO:0007669"/>
    <property type="project" value="TreeGrafter"/>
</dbReference>
<evidence type="ECO:0000313" key="4">
    <source>
        <dbReference type="EMBL" id="SDZ94252.1"/>
    </source>
</evidence>
<dbReference type="Pfam" id="PF00091">
    <property type="entry name" value="Tubulin"/>
    <property type="match status" value="1"/>
</dbReference>
<keyword evidence="1" id="KW-0547">Nucleotide-binding</keyword>
<gene>
    <name evidence="4" type="ORF">SAMN05660648_01288</name>
</gene>
<organism evidence="4 5">
    <name type="scientific">Selenomonas ruminantium</name>
    <dbReference type="NCBI Taxonomy" id="971"/>
    <lineage>
        <taxon>Bacteria</taxon>
        <taxon>Bacillati</taxon>
        <taxon>Bacillota</taxon>
        <taxon>Negativicutes</taxon>
        <taxon>Selenomonadales</taxon>
        <taxon>Selenomonadaceae</taxon>
        <taxon>Selenomonas</taxon>
    </lineage>
</organism>
<dbReference type="InterPro" id="IPR036525">
    <property type="entry name" value="Tubulin/FtsZ_GTPase_sf"/>
</dbReference>